<dbReference type="Proteomes" id="UP001170379">
    <property type="component" value="Unassembled WGS sequence"/>
</dbReference>
<keyword evidence="2" id="KW-1185">Reference proteome</keyword>
<gene>
    <name evidence="1" type="ORF">C7K25_11985</name>
</gene>
<reference evidence="1" key="1">
    <citation type="submission" date="2018-03" db="EMBL/GenBank/DDBJ databases">
        <authorList>
            <person name="Nunes O.C."/>
            <person name="Lopes A.R."/>
            <person name="Froufe H."/>
            <person name="Munoz-Merida A."/>
            <person name="Barroso C."/>
            <person name="Egas C."/>
        </authorList>
    </citation>
    <scope>NUCLEOTIDE SEQUENCE</scope>
    <source>
        <strain evidence="1">ON4</strain>
    </source>
</reference>
<name>A0ABT7CA62_9MICO</name>
<sequence>MNAGSQSELQFENEHFRAVKWTIEPNGAIPMHRHEHAYVVVPMITQRMHVVQANGSELVNDLVEGQSYTRPAGSEHQVENRNSDSEIVFIEIERLT</sequence>
<dbReference type="InterPro" id="IPR011051">
    <property type="entry name" value="RmlC_Cupin_sf"/>
</dbReference>
<dbReference type="Gene3D" id="2.60.120.10">
    <property type="entry name" value="Jelly Rolls"/>
    <property type="match status" value="1"/>
</dbReference>
<accession>A0ABT7CA62</accession>
<comment type="caution">
    <text evidence="1">The sequence shown here is derived from an EMBL/GenBank/DDBJ whole genome shotgun (WGS) entry which is preliminary data.</text>
</comment>
<reference evidence="1" key="2">
    <citation type="journal article" date="2022" name="Sci. Rep.">
        <title>In silico prediction of the enzymes involved in the degradation of the herbicide molinate by Gulosibacter molinativorax ON4T.</title>
        <authorList>
            <person name="Lopes A.R."/>
            <person name="Bunin E."/>
            <person name="Viana A.T."/>
            <person name="Froufe H."/>
            <person name="Munoz-Merida A."/>
            <person name="Pinho D."/>
            <person name="Figueiredo J."/>
            <person name="Barroso C."/>
            <person name="Vaz-Moreira I."/>
            <person name="Bellanger X."/>
            <person name="Egas C."/>
            <person name="Nunes O.C."/>
        </authorList>
    </citation>
    <scope>NUCLEOTIDE SEQUENCE</scope>
    <source>
        <strain evidence="1">ON4</strain>
    </source>
</reference>
<evidence type="ECO:0000313" key="1">
    <source>
        <dbReference type="EMBL" id="MDJ1372080.1"/>
    </source>
</evidence>
<organism evidence="1 2">
    <name type="scientific">Gulosibacter molinativorax</name>
    <dbReference type="NCBI Taxonomy" id="256821"/>
    <lineage>
        <taxon>Bacteria</taxon>
        <taxon>Bacillati</taxon>
        <taxon>Actinomycetota</taxon>
        <taxon>Actinomycetes</taxon>
        <taxon>Micrococcales</taxon>
        <taxon>Microbacteriaceae</taxon>
        <taxon>Gulosibacter</taxon>
    </lineage>
</organism>
<protein>
    <submittedName>
        <fullName evidence="1">Cupin</fullName>
    </submittedName>
</protein>
<dbReference type="InterPro" id="IPR014710">
    <property type="entry name" value="RmlC-like_jellyroll"/>
</dbReference>
<dbReference type="RefSeq" id="WP_026937247.1">
    <property type="nucleotide sequence ID" value="NZ_CP028426.1"/>
</dbReference>
<proteinExistence type="predicted"/>
<dbReference type="SUPFAM" id="SSF51182">
    <property type="entry name" value="RmlC-like cupins"/>
    <property type="match status" value="1"/>
</dbReference>
<dbReference type="EMBL" id="PXVD01000019">
    <property type="protein sequence ID" value="MDJ1372080.1"/>
    <property type="molecule type" value="Genomic_DNA"/>
</dbReference>
<evidence type="ECO:0000313" key="2">
    <source>
        <dbReference type="Proteomes" id="UP001170379"/>
    </source>
</evidence>